<evidence type="ECO:0000256" key="2">
    <source>
        <dbReference type="ARBA" id="ARBA00022857"/>
    </source>
</evidence>
<dbReference type="STRING" id="40998.A0A2P7YMP7"/>
<dbReference type="PRINTS" id="PR00081">
    <property type="entry name" value="GDHRDH"/>
</dbReference>
<dbReference type="Proteomes" id="UP000243723">
    <property type="component" value="Unassembled WGS sequence"/>
</dbReference>
<dbReference type="NCBIfam" id="NF005559">
    <property type="entry name" value="PRK07231.1"/>
    <property type="match status" value="1"/>
</dbReference>
<reference evidence="5 6" key="1">
    <citation type="submission" date="2017-05" db="EMBL/GenBank/DDBJ databases">
        <title>Draft genome sequence of Elsinoe australis.</title>
        <authorList>
            <person name="Cheng Q."/>
        </authorList>
    </citation>
    <scope>NUCLEOTIDE SEQUENCE [LARGE SCALE GENOMIC DNA]</scope>
    <source>
        <strain evidence="5 6">NL1</strain>
    </source>
</reference>
<dbReference type="Gene3D" id="3.40.50.720">
    <property type="entry name" value="NAD(P)-binding Rossmann-like Domain"/>
    <property type="match status" value="1"/>
</dbReference>
<dbReference type="PANTHER" id="PTHR42760:SF83">
    <property type="entry name" value="(3R)-3-HYDROXYACYL-COA DEHYDROGENASE"/>
    <property type="match status" value="1"/>
</dbReference>
<dbReference type="PANTHER" id="PTHR42760">
    <property type="entry name" value="SHORT-CHAIN DEHYDROGENASES/REDUCTASES FAMILY MEMBER"/>
    <property type="match status" value="1"/>
</dbReference>
<keyword evidence="4" id="KW-0684">Rhamnose metabolism</keyword>
<accession>A0A2P7YMP7</accession>
<name>A0A2P7YMP7_9PEZI</name>
<evidence type="ECO:0000313" key="5">
    <source>
        <dbReference type="EMBL" id="PSK37244.1"/>
    </source>
</evidence>
<dbReference type="SUPFAM" id="SSF51735">
    <property type="entry name" value="NAD(P)-binding Rossmann-fold domains"/>
    <property type="match status" value="1"/>
</dbReference>
<dbReference type="GO" id="GO:0019301">
    <property type="term" value="P:rhamnose catabolic process"/>
    <property type="evidence" value="ECO:0007669"/>
    <property type="project" value="UniProtKB-ARBA"/>
</dbReference>
<dbReference type="GO" id="GO:0016616">
    <property type="term" value="F:oxidoreductase activity, acting on the CH-OH group of donors, NAD or NADP as acceptor"/>
    <property type="evidence" value="ECO:0007669"/>
    <property type="project" value="TreeGrafter"/>
</dbReference>
<keyword evidence="6" id="KW-1185">Reference proteome</keyword>
<dbReference type="InterPro" id="IPR002347">
    <property type="entry name" value="SDR_fam"/>
</dbReference>
<dbReference type="AlphaFoldDB" id="A0A2P7YMP7"/>
<dbReference type="OrthoDB" id="1669814at2759"/>
<proteinExistence type="inferred from homology"/>
<gene>
    <name evidence="5" type="ORF">B9Z65_1986</name>
</gene>
<dbReference type="FunFam" id="3.40.50.720:FF:000417">
    <property type="entry name" value="Glucose 1-dehydrogenase, putative"/>
    <property type="match status" value="1"/>
</dbReference>
<comment type="similarity">
    <text evidence="1">Belongs to the short-chain dehydrogenases/reductases (SDR) family.</text>
</comment>
<dbReference type="Pfam" id="PF13561">
    <property type="entry name" value="adh_short_C2"/>
    <property type="match status" value="1"/>
</dbReference>
<dbReference type="GO" id="GO:0006633">
    <property type="term" value="P:fatty acid biosynthetic process"/>
    <property type="evidence" value="ECO:0007669"/>
    <property type="project" value="TreeGrafter"/>
</dbReference>
<protein>
    <submittedName>
        <fullName evidence="5">Diacetyl reductase</fullName>
    </submittedName>
</protein>
<dbReference type="CDD" id="cd05233">
    <property type="entry name" value="SDR_c"/>
    <property type="match status" value="1"/>
</dbReference>
<evidence type="ECO:0000256" key="3">
    <source>
        <dbReference type="ARBA" id="ARBA00023002"/>
    </source>
</evidence>
<comment type="caution">
    <text evidence="5">The sequence shown here is derived from an EMBL/GenBank/DDBJ whole genome shotgun (WGS) entry which is preliminary data.</text>
</comment>
<dbReference type="EMBL" id="NHZQ01000412">
    <property type="protein sequence ID" value="PSK37244.1"/>
    <property type="molecule type" value="Genomic_DNA"/>
</dbReference>
<dbReference type="GO" id="GO:0048038">
    <property type="term" value="F:quinone binding"/>
    <property type="evidence" value="ECO:0007669"/>
    <property type="project" value="TreeGrafter"/>
</dbReference>
<keyword evidence="3" id="KW-0560">Oxidoreductase</keyword>
<dbReference type="InterPro" id="IPR036291">
    <property type="entry name" value="NAD(P)-bd_dom_sf"/>
</dbReference>
<sequence length="260" mass="27456">MANILLDKVVAITGASSGIGRATAIACASQGARLLLHHLDTPEAFRDAESVLEELRTVGPDSKHHLFAADITKDGTATELVQKAVSKHGRLDSLVNNAGICTFSPYQDVSRSLLERHMSVNFTAAYLLTQAAAKQMAKQSQGGSIVNIASITAVLGSAQLTHYSPTKAAILGMSVSYGVAFGQKAIRINSVCPGTIETTMNKADLDQGTKRAEMAARVPLCRLGKPEDVAKAVVFFASDLSQYVTGQHLLVDGGASINYQ</sequence>
<evidence type="ECO:0000256" key="4">
    <source>
        <dbReference type="ARBA" id="ARBA00023308"/>
    </source>
</evidence>
<evidence type="ECO:0000313" key="6">
    <source>
        <dbReference type="Proteomes" id="UP000243723"/>
    </source>
</evidence>
<evidence type="ECO:0000256" key="1">
    <source>
        <dbReference type="ARBA" id="ARBA00006484"/>
    </source>
</evidence>
<organism evidence="5 6">
    <name type="scientific">Elsinoe australis</name>
    <dbReference type="NCBI Taxonomy" id="40998"/>
    <lineage>
        <taxon>Eukaryota</taxon>
        <taxon>Fungi</taxon>
        <taxon>Dikarya</taxon>
        <taxon>Ascomycota</taxon>
        <taxon>Pezizomycotina</taxon>
        <taxon>Dothideomycetes</taxon>
        <taxon>Dothideomycetidae</taxon>
        <taxon>Myriangiales</taxon>
        <taxon>Elsinoaceae</taxon>
        <taxon>Elsinoe</taxon>
    </lineage>
</organism>
<dbReference type="PRINTS" id="PR00080">
    <property type="entry name" value="SDRFAMILY"/>
</dbReference>
<keyword evidence="2" id="KW-0521">NADP</keyword>